<protein>
    <submittedName>
        <fullName evidence="2">Uncharacterized protein</fullName>
    </submittedName>
</protein>
<accession>A0AAN6F309</accession>
<gene>
    <name evidence="2" type="ORF">LTR82_018041</name>
</gene>
<organism evidence="2 3">
    <name type="scientific">Friedmanniomyces endolithicus</name>
    <dbReference type="NCBI Taxonomy" id="329885"/>
    <lineage>
        <taxon>Eukaryota</taxon>
        <taxon>Fungi</taxon>
        <taxon>Dikarya</taxon>
        <taxon>Ascomycota</taxon>
        <taxon>Pezizomycotina</taxon>
        <taxon>Dothideomycetes</taxon>
        <taxon>Dothideomycetidae</taxon>
        <taxon>Mycosphaerellales</taxon>
        <taxon>Teratosphaeriaceae</taxon>
        <taxon>Friedmanniomyces</taxon>
    </lineage>
</organism>
<reference evidence="2" key="1">
    <citation type="submission" date="2021-12" db="EMBL/GenBank/DDBJ databases">
        <title>Black yeast isolated from Biological Soil Crust.</title>
        <authorList>
            <person name="Kurbessoian T."/>
        </authorList>
    </citation>
    <scope>NUCLEOTIDE SEQUENCE</scope>
    <source>
        <strain evidence="2">CCFEE 5208</strain>
    </source>
</reference>
<comment type="caution">
    <text evidence="2">The sequence shown here is derived from an EMBL/GenBank/DDBJ whole genome shotgun (WGS) entry which is preliminary data.</text>
</comment>
<keyword evidence="1" id="KW-0812">Transmembrane</keyword>
<evidence type="ECO:0000256" key="1">
    <source>
        <dbReference type="SAM" id="Phobius"/>
    </source>
</evidence>
<sequence>MAPTSNSLTFGAPRSAPGYFTVLFTILVISQQTLALYDPTAAMQPLAIQDAASARFIAINAYDLIGALQDNWPIYQCSFVSRFFAAALMQHVGGGWTGLVQIELGSAVMLGACMWYSARGEDQQSDR</sequence>
<keyword evidence="1" id="KW-0472">Membrane</keyword>
<proteinExistence type="predicted"/>
<keyword evidence="1" id="KW-1133">Transmembrane helix</keyword>
<name>A0AAN6F309_9PEZI</name>
<dbReference type="AlphaFoldDB" id="A0AAN6F309"/>
<dbReference type="Proteomes" id="UP001168146">
    <property type="component" value="Unassembled WGS sequence"/>
</dbReference>
<evidence type="ECO:0000313" key="3">
    <source>
        <dbReference type="Proteomes" id="UP001168146"/>
    </source>
</evidence>
<dbReference type="EMBL" id="JASUXU010000233">
    <property type="protein sequence ID" value="KAK0301980.1"/>
    <property type="molecule type" value="Genomic_DNA"/>
</dbReference>
<evidence type="ECO:0000313" key="2">
    <source>
        <dbReference type="EMBL" id="KAK0301980.1"/>
    </source>
</evidence>
<feature type="transmembrane region" description="Helical" evidence="1">
    <location>
        <begin position="16"/>
        <end position="37"/>
    </location>
</feature>